<gene>
    <name evidence="11" type="ORF">NYPRO_LOCUS26600</name>
</gene>
<dbReference type="GO" id="GO:0005737">
    <property type="term" value="C:cytoplasm"/>
    <property type="evidence" value="ECO:0007669"/>
    <property type="project" value="TreeGrafter"/>
</dbReference>
<dbReference type="InterPro" id="IPR029057">
    <property type="entry name" value="PRTase-like"/>
</dbReference>
<organism evidence="11 12">
    <name type="scientific">Nyctereutes procyonoides</name>
    <name type="common">Raccoon dog</name>
    <name type="synonym">Canis procyonoides</name>
    <dbReference type="NCBI Taxonomy" id="34880"/>
    <lineage>
        <taxon>Eukaryota</taxon>
        <taxon>Metazoa</taxon>
        <taxon>Chordata</taxon>
        <taxon>Craniata</taxon>
        <taxon>Vertebrata</taxon>
        <taxon>Euteleostomi</taxon>
        <taxon>Mammalia</taxon>
        <taxon>Eutheria</taxon>
        <taxon>Laurasiatheria</taxon>
        <taxon>Carnivora</taxon>
        <taxon>Caniformia</taxon>
        <taxon>Canidae</taxon>
        <taxon>Nyctereutes</taxon>
    </lineage>
</organism>
<dbReference type="PANTHER" id="PTHR10210:SF32">
    <property type="entry name" value="RIBOSE-PHOSPHATE PYROPHOSPHOKINASE 2"/>
    <property type="match status" value="1"/>
</dbReference>
<keyword evidence="4" id="KW-0808">Transferase</keyword>
<reference evidence="11" key="1">
    <citation type="submission" date="2020-12" db="EMBL/GenBank/DDBJ databases">
        <authorList>
            <consortium name="Molecular Ecology Group"/>
        </authorList>
    </citation>
    <scope>NUCLEOTIDE SEQUENCE</scope>
    <source>
        <strain evidence="11">TBG_1078</strain>
    </source>
</reference>
<dbReference type="GO" id="GO:0009156">
    <property type="term" value="P:ribonucleoside monophosphate biosynthetic process"/>
    <property type="evidence" value="ECO:0007669"/>
    <property type="project" value="InterPro"/>
</dbReference>
<accession>A0A811ZZJ3</accession>
<keyword evidence="6" id="KW-0547">Nucleotide-binding</keyword>
<dbReference type="GO" id="GO:0002189">
    <property type="term" value="C:ribose phosphate diphosphokinase complex"/>
    <property type="evidence" value="ECO:0007669"/>
    <property type="project" value="TreeGrafter"/>
</dbReference>
<dbReference type="EMBL" id="CAJHUB010000786">
    <property type="protein sequence ID" value="CAD7693808.1"/>
    <property type="molecule type" value="Genomic_DNA"/>
</dbReference>
<evidence type="ECO:0000256" key="8">
    <source>
        <dbReference type="ARBA" id="ARBA00022840"/>
    </source>
</evidence>
<dbReference type="SUPFAM" id="SSF53271">
    <property type="entry name" value="PRTase-like"/>
    <property type="match status" value="2"/>
</dbReference>
<dbReference type="Pfam" id="PF13793">
    <property type="entry name" value="Pribosyltran_N"/>
    <property type="match status" value="1"/>
</dbReference>
<dbReference type="SMART" id="SM01400">
    <property type="entry name" value="Pribosyltran_N"/>
    <property type="match status" value="1"/>
</dbReference>
<keyword evidence="9" id="KW-0460">Magnesium</keyword>
<evidence type="ECO:0000256" key="4">
    <source>
        <dbReference type="ARBA" id="ARBA00022679"/>
    </source>
</evidence>
<evidence type="ECO:0000256" key="9">
    <source>
        <dbReference type="ARBA" id="ARBA00022842"/>
    </source>
</evidence>
<evidence type="ECO:0000256" key="5">
    <source>
        <dbReference type="ARBA" id="ARBA00022727"/>
    </source>
</evidence>
<dbReference type="InterPro" id="IPR005946">
    <property type="entry name" value="Rib-P_diPkinase"/>
</dbReference>
<evidence type="ECO:0000256" key="7">
    <source>
        <dbReference type="ARBA" id="ARBA00022777"/>
    </source>
</evidence>
<dbReference type="GO" id="GO:0016301">
    <property type="term" value="F:kinase activity"/>
    <property type="evidence" value="ECO:0007669"/>
    <property type="project" value="UniProtKB-KW"/>
</dbReference>
<dbReference type="GO" id="GO:0004749">
    <property type="term" value="F:ribose phosphate diphosphokinase activity"/>
    <property type="evidence" value="ECO:0007669"/>
    <property type="project" value="UniProtKB-EC"/>
</dbReference>
<keyword evidence="8" id="KW-0067">ATP-binding</keyword>
<dbReference type="Gene3D" id="3.40.50.2020">
    <property type="match status" value="3"/>
</dbReference>
<proteinExistence type="inferred from homology"/>
<evidence type="ECO:0000256" key="3">
    <source>
        <dbReference type="ARBA" id="ARBA00013247"/>
    </source>
</evidence>
<evidence type="ECO:0000259" key="10">
    <source>
        <dbReference type="Pfam" id="PF13793"/>
    </source>
</evidence>
<dbReference type="PROSITE" id="PS00114">
    <property type="entry name" value="PRPP_SYNTHASE"/>
    <property type="match status" value="1"/>
</dbReference>
<dbReference type="GO" id="GO:0006015">
    <property type="term" value="P:5-phosphoribose 1-diphosphate biosynthetic process"/>
    <property type="evidence" value="ECO:0007669"/>
    <property type="project" value="TreeGrafter"/>
</dbReference>
<dbReference type="AlphaFoldDB" id="A0A811ZZJ3"/>
<comment type="caution">
    <text evidence="11">The sequence shown here is derived from an EMBL/GenBank/DDBJ whole genome shotgun (WGS) entry which is preliminary data.</text>
</comment>
<dbReference type="GO" id="GO:0006164">
    <property type="term" value="P:purine nucleotide biosynthetic process"/>
    <property type="evidence" value="ECO:0007669"/>
    <property type="project" value="TreeGrafter"/>
</dbReference>
<dbReference type="InterPro" id="IPR029099">
    <property type="entry name" value="Pribosyltran_N"/>
</dbReference>
<dbReference type="Proteomes" id="UP000645828">
    <property type="component" value="Unassembled WGS sequence"/>
</dbReference>
<keyword evidence="5" id="KW-0545">Nucleotide biosynthesis</keyword>
<dbReference type="FunFam" id="3.40.50.2020:FF:000014">
    <property type="entry name" value="Ribose-phosphate pyrophosphokinase 1"/>
    <property type="match status" value="1"/>
</dbReference>
<sequence>MPDIKLFSSSLHQDLSQQDLDELMGLELSRVVTKKFSNQETSLEVSGSRKGKDVYNIQSGYGEIKNNLMGLFIMINTDKITASSRVTSSCSDFCKTCGQYALAGADHIITMDLHASQVQGFFNIPVDNLSVEPAVLVNMEFSFIHKERKKANEVDWMVLVRATKAYAILTHGIFSGPAGVVTDTILQGDKIRHCSKIQVIDILMILAKAITRKHNGESVFYLFSYILLQIHMFMKCGASLLWLMNCVHLSDFLAIVG</sequence>
<evidence type="ECO:0000256" key="6">
    <source>
        <dbReference type="ARBA" id="ARBA00022741"/>
    </source>
</evidence>
<evidence type="ECO:0000313" key="11">
    <source>
        <dbReference type="EMBL" id="CAD7693808.1"/>
    </source>
</evidence>
<dbReference type="GO" id="GO:0005524">
    <property type="term" value="F:ATP binding"/>
    <property type="evidence" value="ECO:0007669"/>
    <property type="project" value="UniProtKB-KW"/>
</dbReference>
<evidence type="ECO:0000256" key="1">
    <source>
        <dbReference type="ARBA" id="ARBA00004996"/>
    </source>
</evidence>
<comment type="similarity">
    <text evidence="2">Belongs to the ribose-phosphate pyrophosphokinase family.</text>
</comment>
<dbReference type="GO" id="GO:0000287">
    <property type="term" value="F:magnesium ion binding"/>
    <property type="evidence" value="ECO:0007669"/>
    <property type="project" value="InterPro"/>
</dbReference>
<dbReference type="PANTHER" id="PTHR10210">
    <property type="entry name" value="RIBOSE-PHOSPHATE DIPHOSPHOKINASE FAMILY MEMBER"/>
    <property type="match status" value="1"/>
</dbReference>
<protein>
    <recommendedName>
        <fullName evidence="3">ribose-phosphate diphosphokinase</fullName>
        <ecNumber evidence="3">2.7.6.1</ecNumber>
    </recommendedName>
</protein>
<comment type="pathway">
    <text evidence="1">Metabolic intermediate biosynthesis; 5-phospho-alpha-D-ribose 1-diphosphate biosynthesis; 5-phospho-alpha-D-ribose 1-diphosphate from D-ribose 5-phosphate (route I): step 1/1.</text>
</comment>
<evidence type="ECO:0000313" key="12">
    <source>
        <dbReference type="Proteomes" id="UP000645828"/>
    </source>
</evidence>
<name>A0A811ZZJ3_NYCPR</name>
<feature type="domain" description="Ribose-phosphate pyrophosphokinase N-terminal" evidence="10">
    <location>
        <begin position="4"/>
        <end position="87"/>
    </location>
</feature>
<keyword evidence="7" id="KW-0418">Kinase</keyword>
<evidence type="ECO:0000256" key="2">
    <source>
        <dbReference type="ARBA" id="ARBA00006478"/>
    </source>
</evidence>
<keyword evidence="12" id="KW-1185">Reference proteome</keyword>
<dbReference type="EC" id="2.7.6.1" evidence="3"/>
<dbReference type="Pfam" id="PF14572">
    <property type="entry name" value="Pribosyl_synth"/>
    <property type="match status" value="1"/>
</dbReference>
<dbReference type="InterPro" id="IPR000842">
    <property type="entry name" value="PRib_PP_synth_CS"/>
</dbReference>